<comment type="caution">
    <text evidence="2">The sequence shown here is derived from an EMBL/GenBank/DDBJ whole genome shotgun (WGS) entry which is preliminary data.</text>
</comment>
<evidence type="ECO:0000313" key="2">
    <source>
        <dbReference type="EMBL" id="MDM9558027.1"/>
    </source>
</evidence>
<organism evidence="2 3">
    <name type="scientific">Bordetella petrii</name>
    <dbReference type="NCBI Taxonomy" id="94624"/>
    <lineage>
        <taxon>Bacteria</taxon>
        <taxon>Pseudomonadati</taxon>
        <taxon>Pseudomonadota</taxon>
        <taxon>Betaproteobacteria</taxon>
        <taxon>Burkholderiales</taxon>
        <taxon>Alcaligenaceae</taxon>
        <taxon>Bordetella</taxon>
    </lineage>
</organism>
<dbReference type="RefSeq" id="WP_289784321.1">
    <property type="nucleotide sequence ID" value="NZ_JAUDJE010000002.1"/>
</dbReference>
<gene>
    <name evidence="2" type="ORF">QUC21_03250</name>
</gene>
<proteinExistence type="predicted"/>
<feature type="region of interest" description="Disordered" evidence="1">
    <location>
        <begin position="1"/>
        <end position="100"/>
    </location>
</feature>
<dbReference type="Proteomes" id="UP001175604">
    <property type="component" value="Unassembled WGS sequence"/>
</dbReference>
<sequence>MPRSPQPPSTGRAARSGPSGDATPADDYEFRHSGRRAAGHGGGALDRAQAPDDASGRPSGDASMGGRGHTPQRSVKRETDEELEGRSGPYVRSGERGRSK</sequence>
<evidence type="ECO:0000256" key="1">
    <source>
        <dbReference type="SAM" id="MobiDB-lite"/>
    </source>
</evidence>
<name>A0ABT7VYL7_9BORD</name>
<accession>A0ABT7VYL7</accession>
<evidence type="ECO:0000313" key="3">
    <source>
        <dbReference type="Proteomes" id="UP001175604"/>
    </source>
</evidence>
<reference evidence="2" key="1">
    <citation type="submission" date="2023-06" db="EMBL/GenBank/DDBJ databases">
        <title>full genome analysis of Phenantherene degrader P3.</title>
        <authorList>
            <person name="Akbar A."/>
            <person name="Rahmeh R."/>
            <person name="Kishk M."/>
        </authorList>
    </citation>
    <scope>NUCLEOTIDE SEQUENCE</scope>
    <source>
        <strain evidence="2">P3</strain>
    </source>
</reference>
<keyword evidence="3" id="KW-1185">Reference proteome</keyword>
<protein>
    <submittedName>
        <fullName evidence="2">Uncharacterized protein</fullName>
    </submittedName>
</protein>
<dbReference type="EMBL" id="JAUDJE010000002">
    <property type="protein sequence ID" value="MDM9558027.1"/>
    <property type="molecule type" value="Genomic_DNA"/>
</dbReference>